<evidence type="ECO:0000313" key="3">
    <source>
        <dbReference type="Proteomes" id="UP000824166"/>
    </source>
</evidence>
<name>A0ABS6I5V6_9MICC</name>
<dbReference type="Proteomes" id="UP000824166">
    <property type="component" value="Unassembled WGS sequence"/>
</dbReference>
<dbReference type="InterPro" id="IPR006016">
    <property type="entry name" value="UspA"/>
</dbReference>
<sequence length="152" mass="16326">MNSQSRPNRIVVGVDGSEYSSKTLEMAGRMASTLGGPIDVITCIGMSDFYMASRFEHELTRFTSQLEDTARRLVDEALERAFGESRPEGLTVTVKFGEPAKVLVEESRGSQLLIVGRHGAGGFLNQPIGSVSKACAAHAHCPVLVVATEEEA</sequence>
<dbReference type="RefSeq" id="WP_216923636.1">
    <property type="nucleotide sequence ID" value="NZ_JAHOPC010000002.1"/>
</dbReference>
<protein>
    <submittedName>
        <fullName evidence="2">Universal stress protein</fullName>
    </submittedName>
</protein>
<evidence type="ECO:0000313" key="2">
    <source>
        <dbReference type="EMBL" id="MBU8865804.1"/>
    </source>
</evidence>
<dbReference type="CDD" id="cd00293">
    <property type="entry name" value="USP-like"/>
    <property type="match status" value="1"/>
</dbReference>
<proteinExistence type="predicted"/>
<dbReference type="PANTHER" id="PTHR46553">
    <property type="entry name" value="ADENINE NUCLEOTIDE ALPHA HYDROLASES-LIKE SUPERFAMILY PROTEIN"/>
    <property type="match status" value="1"/>
</dbReference>
<dbReference type="Pfam" id="PF00582">
    <property type="entry name" value="Usp"/>
    <property type="match status" value="1"/>
</dbReference>
<dbReference type="EMBL" id="JAHOPC010000002">
    <property type="protein sequence ID" value="MBU8865804.1"/>
    <property type="molecule type" value="Genomic_DNA"/>
</dbReference>
<dbReference type="PANTHER" id="PTHR46553:SF3">
    <property type="entry name" value="ADENINE NUCLEOTIDE ALPHA HYDROLASES-LIKE SUPERFAMILY PROTEIN"/>
    <property type="match status" value="1"/>
</dbReference>
<organism evidence="2 3">
    <name type="scientific">Paenarthrobacter aromaticivorans</name>
    <dbReference type="NCBI Taxonomy" id="2849150"/>
    <lineage>
        <taxon>Bacteria</taxon>
        <taxon>Bacillati</taxon>
        <taxon>Actinomycetota</taxon>
        <taxon>Actinomycetes</taxon>
        <taxon>Micrococcales</taxon>
        <taxon>Micrococcaceae</taxon>
        <taxon>Paenarthrobacter</taxon>
    </lineage>
</organism>
<evidence type="ECO:0000259" key="1">
    <source>
        <dbReference type="Pfam" id="PF00582"/>
    </source>
</evidence>
<gene>
    <name evidence="2" type="ORF">KSW38_05810</name>
</gene>
<keyword evidence="3" id="KW-1185">Reference proteome</keyword>
<accession>A0ABS6I5V6</accession>
<feature type="domain" description="UspA" evidence="1">
    <location>
        <begin position="8"/>
        <end position="146"/>
    </location>
</feature>
<comment type="caution">
    <text evidence="2">The sequence shown here is derived from an EMBL/GenBank/DDBJ whole genome shotgun (WGS) entry which is preliminary data.</text>
</comment>
<reference evidence="2 3" key="1">
    <citation type="submission" date="2021-06" db="EMBL/GenBank/DDBJ databases">
        <authorList>
            <person name="Jeong J.W."/>
        </authorList>
    </citation>
    <scope>NUCLEOTIDE SEQUENCE [LARGE SCALE GENOMIC DNA]</scope>
    <source>
        <strain evidence="2 3">MMS21-TAE1-1</strain>
    </source>
</reference>